<feature type="compositionally biased region" description="Low complexity" evidence="12">
    <location>
        <begin position="55"/>
        <end position="69"/>
    </location>
</feature>
<feature type="coiled-coil region" evidence="11">
    <location>
        <begin position="101"/>
        <end position="244"/>
    </location>
</feature>
<feature type="compositionally biased region" description="Low complexity" evidence="12">
    <location>
        <begin position="8"/>
        <end position="20"/>
    </location>
</feature>
<sequence length="484" mass="54324">MNLVGQDTTTTTTNNNNNNTEKLGSPSKLAPHHGLFMTNLEYSPSSRSTLLGHNTSPSASSFSPPSSSATFGVNRSISMNNININNKNNPMMVKDESDRVIETLREQVDTLTASNLQLSLQSENLLKKLENANEFENSLINDINSMRLNNENLNAQFENVNAGLKEKESKLNELKNSLRTELDNEKVLNRKIDSFEEKQRKLMNTLKRVRCQYESLMESQSFYKEHYSMELLNLQNVLQDLKINDIEIVDLIDSCNIDGDTADGRSNSNEEMIKKIEADLIDIEKSDTDYLESFKIQTKEILSDIDLPHWSNLYQESKIRLLQYKEEMKKMETTLESRLGDTTTTTTTTTTKDDEKKTAARNESLKKLESGQDDSKTSHDTTIPQENEDTTSQLKMRKLRKNSANSSNSSSVNSRKRNSFYGASSPILTPNASSSRIPSSSSSSSSLSPALPGVMRKPSLRKPSPHTNSNNSNSNHTASNGPRR</sequence>
<evidence type="ECO:0000256" key="5">
    <source>
        <dbReference type="ARBA" id="ARBA00022816"/>
    </source>
</evidence>
<keyword evidence="14" id="KW-1185">Reference proteome</keyword>
<dbReference type="GeneID" id="11494374"/>
<organism evidence="13 14">
    <name type="scientific">Naumovozyma dairenensis (strain ATCC 10597 / BCRC 20456 / CBS 421 / NBRC 0211 / NRRL Y-12639)</name>
    <name type="common">Saccharomyces dairenensis</name>
    <dbReference type="NCBI Taxonomy" id="1071378"/>
    <lineage>
        <taxon>Eukaryota</taxon>
        <taxon>Fungi</taxon>
        <taxon>Dikarya</taxon>
        <taxon>Ascomycota</taxon>
        <taxon>Saccharomycotina</taxon>
        <taxon>Saccharomycetes</taxon>
        <taxon>Saccharomycetales</taxon>
        <taxon>Saccharomycetaceae</taxon>
        <taxon>Naumovozyma</taxon>
    </lineage>
</organism>
<dbReference type="OrthoDB" id="6088208at2759"/>
<dbReference type="InterPro" id="IPR031398">
    <property type="entry name" value="She3"/>
</dbReference>
<keyword evidence="6 11" id="KW-0256">Endoplasmic reticulum</keyword>
<dbReference type="EMBL" id="HE580267">
    <property type="protein sequence ID" value="CCD22968.1"/>
    <property type="molecule type" value="Genomic_DNA"/>
</dbReference>
<keyword evidence="5 11" id="KW-0509">mRNA transport</keyword>
<evidence type="ECO:0000256" key="3">
    <source>
        <dbReference type="ARBA" id="ARBA00019884"/>
    </source>
</evidence>
<dbReference type="eggNOG" id="ENOG502QSQX">
    <property type="taxonomic scope" value="Eukaryota"/>
</dbReference>
<evidence type="ECO:0000313" key="14">
    <source>
        <dbReference type="Proteomes" id="UP000000689"/>
    </source>
</evidence>
<feature type="region of interest" description="Disordered" evidence="12">
    <location>
        <begin position="334"/>
        <end position="484"/>
    </location>
</feature>
<evidence type="ECO:0000256" key="9">
    <source>
        <dbReference type="ARBA" id="ARBA00023136"/>
    </source>
</evidence>
<evidence type="ECO:0000256" key="2">
    <source>
        <dbReference type="ARBA" id="ARBA00008123"/>
    </source>
</evidence>
<comment type="function">
    <text evidence="10">RNA-binding protein that binds specific mRNAs including the ASH1 mRNA, coding for a repressor of the HO endonuclease. Part of the mRNA localization machinery that restricts accumulation of certain proteins to the bud and in the daughter cell. Required for the delivery of cortical endoplasmic reticulum into the emerging bud.</text>
</comment>
<dbReference type="HOGENOM" id="CLU_038734_0_0_1"/>
<protein>
    <recommendedName>
        <fullName evidence="3 11">SWI5-dependent HO expression protein 3</fullName>
    </recommendedName>
</protein>
<keyword evidence="9 11" id="KW-0472">Membrane</keyword>
<dbReference type="GO" id="GO:0003723">
    <property type="term" value="F:RNA binding"/>
    <property type="evidence" value="ECO:0007669"/>
    <property type="project" value="UniProtKB-KW"/>
</dbReference>
<dbReference type="KEGG" id="ndi:NDAI_0A08140"/>
<dbReference type="GO" id="GO:0051028">
    <property type="term" value="P:mRNA transport"/>
    <property type="evidence" value="ECO:0007669"/>
    <property type="project" value="UniProtKB-UniRule"/>
</dbReference>
<evidence type="ECO:0000256" key="6">
    <source>
        <dbReference type="ARBA" id="ARBA00022824"/>
    </source>
</evidence>
<feature type="compositionally biased region" description="Low complexity" evidence="12">
    <location>
        <begin position="402"/>
        <end position="413"/>
    </location>
</feature>
<evidence type="ECO:0000256" key="12">
    <source>
        <dbReference type="SAM" id="MobiDB-lite"/>
    </source>
</evidence>
<feature type="compositionally biased region" description="Low complexity" evidence="12">
    <location>
        <begin position="465"/>
        <end position="484"/>
    </location>
</feature>
<evidence type="ECO:0000256" key="10">
    <source>
        <dbReference type="ARBA" id="ARBA00024975"/>
    </source>
</evidence>
<feature type="compositionally biased region" description="Basic and acidic residues" evidence="12">
    <location>
        <begin position="351"/>
        <end position="379"/>
    </location>
</feature>
<name>G0W580_NAUDC</name>
<dbReference type="RefSeq" id="XP_003668211.1">
    <property type="nucleotide sequence ID" value="XM_003668163.1"/>
</dbReference>
<reference evidence="13 14" key="1">
    <citation type="journal article" date="2011" name="Proc. Natl. Acad. Sci. U.S.A.">
        <title>Evolutionary erosion of yeast sex chromosomes by mating-type switching accidents.</title>
        <authorList>
            <person name="Gordon J.L."/>
            <person name="Armisen D."/>
            <person name="Proux-Wera E."/>
            <person name="Oheigeartaigh S.S."/>
            <person name="Byrne K.P."/>
            <person name="Wolfe K.H."/>
        </authorList>
    </citation>
    <scope>NUCLEOTIDE SEQUENCE [LARGE SCALE GENOMIC DNA]</scope>
    <source>
        <strain evidence="14">ATCC 10597 / BCRC 20456 / CBS 421 / NBRC 0211 / NRRL Y-12639</strain>
    </source>
</reference>
<keyword evidence="7 11" id="KW-0694">RNA-binding</keyword>
<feature type="compositionally biased region" description="Polar residues" evidence="12">
    <location>
        <begin position="380"/>
        <end position="394"/>
    </location>
</feature>
<comment type="subcellular location">
    <subcellularLocation>
        <location evidence="1 11">Endoplasmic reticulum membrane</location>
        <topology evidence="1 11">Peripheral membrane protein</topology>
    </subcellularLocation>
</comment>
<keyword evidence="4 11" id="KW-0813">Transport</keyword>
<evidence type="ECO:0000256" key="4">
    <source>
        <dbReference type="ARBA" id="ARBA00022448"/>
    </source>
</evidence>
<keyword evidence="8 11" id="KW-0175">Coiled coil</keyword>
<dbReference type="AlphaFoldDB" id="G0W580"/>
<evidence type="ECO:0000256" key="7">
    <source>
        <dbReference type="ARBA" id="ARBA00022884"/>
    </source>
</evidence>
<dbReference type="Proteomes" id="UP000000689">
    <property type="component" value="Chromosome 1"/>
</dbReference>
<feature type="compositionally biased region" description="Low complexity" evidence="12">
    <location>
        <begin position="433"/>
        <end position="448"/>
    </location>
</feature>
<dbReference type="STRING" id="1071378.G0W580"/>
<dbReference type="GO" id="GO:0048309">
    <property type="term" value="P:endoplasmic reticulum inheritance"/>
    <property type="evidence" value="ECO:0007669"/>
    <property type="project" value="InterPro"/>
</dbReference>
<feature type="region of interest" description="Disordered" evidence="12">
    <location>
        <begin position="1"/>
        <end position="32"/>
    </location>
</feature>
<dbReference type="OMA" id="KTMDNLY"/>
<evidence type="ECO:0000256" key="1">
    <source>
        <dbReference type="ARBA" id="ARBA00004406"/>
    </source>
</evidence>
<gene>
    <name evidence="13" type="primary">NDAI0A08140</name>
    <name evidence="11" type="synonym">SHE3</name>
    <name evidence="13" type="ordered locus">NDAI_0A08140</name>
</gene>
<feature type="compositionally biased region" description="Low complexity" evidence="12">
    <location>
        <begin position="341"/>
        <end position="350"/>
    </location>
</feature>
<dbReference type="Pfam" id="PF17078">
    <property type="entry name" value="SHE3"/>
    <property type="match status" value="1"/>
</dbReference>
<accession>G0W580</accession>
<dbReference type="GO" id="GO:0005789">
    <property type="term" value="C:endoplasmic reticulum membrane"/>
    <property type="evidence" value="ECO:0007669"/>
    <property type="project" value="UniProtKB-SubCell"/>
</dbReference>
<feature type="region of interest" description="Disordered" evidence="12">
    <location>
        <begin position="46"/>
        <end position="69"/>
    </location>
</feature>
<proteinExistence type="inferred from homology"/>
<evidence type="ECO:0000256" key="11">
    <source>
        <dbReference type="RuleBase" id="RU362142"/>
    </source>
</evidence>
<evidence type="ECO:0000256" key="8">
    <source>
        <dbReference type="ARBA" id="ARBA00023054"/>
    </source>
</evidence>
<comment type="similarity">
    <text evidence="2 11">Belongs to the SHE3 family.</text>
</comment>
<evidence type="ECO:0000313" key="13">
    <source>
        <dbReference type="EMBL" id="CCD22968.1"/>
    </source>
</evidence>